<accession>A0ABW0WB70</accession>
<evidence type="ECO:0000313" key="2">
    <source>
        <dbReference type="EMBL" id="MFC5654264.1"/>
    </source>
</evidence>
<keyword evidence="1" id="KW-0812">Transmembrane</keyword>
<gene>
    <name evidence="2" type="ORF">ACFP3J_01980</name>
</gene>
<dbReference type="EMBL" id="JBHSOE010000002">
    <property type="protein sequence ID" value="MFC5654264.1"/>
    <property type="molecule type" value="Genomic_DNA"/>
</dbReference>
<protein>
    <submittedName>
        <fullName evidence="2">Uncharacterized protein</fullName>
    </submittedName>
</protein>
<comment type="caution">
    <text evidence="2">The sequence shown here is derived from an EMBL/GenBank/DDBJ whole genome shotgun (WGS) entry which is preliminary data.</text>
</comment>
<keyword evidence="1" id="KW-0472">Membrane</keyword>
<feature type="transmembrane region" description="Helical" evidence="1">
    <location>
        <begin position="35"/>
        <end position="53"/>
    </location>
</feature>
<keyword evidence="1" id="KW-1133">Transmembrane helix</keyword>
<proteinExistence type="predicted"/>
<feature type="transmembrane region" description="Helical" evidence="1">
    <location>
        <begin position="6"/>
        <end position="23"/>
    </location>
</feature>
<sequence length="54" mass="5535">MSGYIAAGPALLLGSLPAIPLLRRITGRVPDRVHSVAYVVLLVAVLVVMVAAGP</sequence>
<dbReference type="RefSeq" id="WP_344351977.1">
    <property type="nucleotide sequence ID" value="NZ_BAAASM010000054.1"/>
</dbReference>
<evidence type="ECO:0000256" key="1">
    <source>
        <dbReference type="SAM" id="Phobius"/>
    </source>
</evidence>
<name>A0ABW0WB70_STRNO</name>
<organism evidence="2 3">
    <name type="scientific">Streptomyces nogalater</name>
    <dbReference type="NCBI Taxonomy" id="38314"/>
    <lineage>
        <taxon>Bacteria</taxon>
        <taxon>Bacillati</taxon>
        <taxon>Actinomycetota</taxon>
        <taxon>Actinomycetes</taxon>
        <taxon>Kitasatosporales</taxon>
        <taxon>Streptomycetaceae</taxon>
        <taxon>Streptomyces</taxon>
    </lineage>
</organism>
<evidence type="ECO:0000313" key="3">
    <source>
        <dbReference type="Proteomes" id="UP001596065"/>
    </source>
</evidence>
<dbReference type="Proteomes" id="UP001596065">
    <property type="component" value="Unassembled WGS sequence"/>
</dbReference>
<keyword evidence="3" id="KW-1185">Reference proteome</keyword>
<reference evidence="3" key="1">
    <citation type="journal article" date="2019" name="Int. J. Syst. Evol. Microbiol.">
        <title>The Global Catalogue of Microorganisms (GCM) 10K type strain sequencing project: providing services to taxonomists for standard genome sequencing and annotation.</title>
        <authorList>
            <consortium name="The Broad Institute Genomics Platform"/>
            <consortium name="The Broad Institute Genome Sequencing Center for Infectious Disease"/>
            <person name="Wu L."/>
            <person name="Ma J."/>
        </authorList>
    </citation>
    <scope>NUCLEOTIDE SEQUENCE [LARGE SCALE GENOMIC DNA]</scope>
    <source>
        <strain evidence="3">KCTC 5701</strain>
    </source>
</reference>